<keyword evidence="1" id="KW-0472">Membrane</keyword>
<name>A0A7C4XMA5_UNCKA</name>
<organism evidence="2">
    <name type="scientific">candidate division WWE3 bacterium</name>
    <dbReference type="NCBI Taxonomy" id="2053526"/>
    <lineage>
        <taxon>Bacteria</taxon>
        <taxon>Katanobacteria</taxon>
    </lineage>
</organism>
<dbReference type="EMBL" id="DSRT01000010">
    <property type="protein sequence ID" value="HGW29337.1"/>
    <property type="molecule type" value="Genomic_DNA"/>
</dbReference>
<feature type="transmembrane region" description="Helical" evidence="1">
    <location>
        <begin position="28"/>
        <end position="47"/>
    </location>
</feature>
<accession>A0A7C4XMA5</accession>
<protein>
    <recommendedName>
        <fullName evidence="3">Fibronectin type III domain-containing protein</fullName>
    </recommendedName>
</protein>
<reference evidence="2" key="1">
    <citation type="journal article" date="2020" name="mSystems">
        <title>Genome- and Community-Level Interaction Insights into Carbon Utilization and Element Cycling Functions of Hydrothermarchaeota in Hydrothermal Sediment.</title>
        <authorList>
            <person name="Zhou Z."/>
            <person name="Liu Y."/>
            <person name="Xu W."/>
            <person name="Pan J."/>
            <person name="Luo Z.H."/>
            <person name="Li M."/>
        </authorList>
    </citation>
    <scope>NUCLEOTIDE SEQUENCE [LARGE SCALE GENOMIC DNA]</scope>
    <source>
        <strain evidence="2">SpSt-417</strain>
    </source>
</reference>
<gene>
    <name evidence="2" type="ORF">ENR63_00190</name>
</gene>
<dbReference type="AlphaFoldDB" id="A0A7C4XMA5"/>
<proteinExistence type="predicted"/>
<comment type="caution">
    <text evidence="2">The sequence shown here is derived from an EMBL/GenBank/DDBJ whole genome shotgun (WGS) entry which is preliminary data.</text>
</comment>
<sequence>MQNKNSVTGIGSKNWAEEEIHKLRSRSVNLFIAIFTVIGVLIGYYLFGDIMSSPFTRISYASTGESVLQIEVDTKFPARTKIEYGTDPVYVNIVSVNNSFEKNHKAELNGLLPDKEHAFRIVAQDTSGRFYYSKFITVQ</sequence>
<evidence type="ECO:0000313" key="2">
    <source>
        <dbReference type="EMBL" id="HGW29337.1"/>
    </source>
</evidence>
<keyword evidence="1" id="KW-1133">Transmembrane helix</keyword>
<keyword evidence="1" id="KW-0812">Transmembrane</keyword>
<evidence type="ECO:0008006" key="3">
    <source>
        <dbReference type="Google" id="ProtNLM"/>
    </source>
</evidence>
<evidence type="ECO:0000256" key="1">
    <source>
        <dbReference type="SAM" id="Phobius"/>
    </source>
</evidence>